<dbReference type="SMART" id="SM00175">
    <property type="entry name" value="RAB"/>
    <property type="match status" value="1"/>
</dbReference>
<sequence>MTETYSIVIAGDGGVGKSSITLRFVNNVFVDKYNPSLENSYRKTLEVDSKIFMLEITDTAGQEEFRSIRDFQLNKSDGFILVYSLFEKSTLDEISSIRDKILLLQNLEKDDLKTKKVPIVIAGNKVDLEKDQQREVYAKETKELSKSWGIPFYETSAKENINIDILFIQCVRRIRQYKQKPVPSHSKKFCLIL</sequence>
<dbReference type="SMART" id="SM00174">
    <property type="entry name" value="RHO"/>
    <property type="match status" value="1"/>
</dbReference>
<dbReference type="NCBIfam" id="TIGR00231">
    <property type="entry name" value="small_GTP"/>
    <property type="match status" value="1"/>
</dbReference>
<dbReference type="PRINTS" id="PR00449">
    <property type="entry name" value="RASTRNSFRMNG"/>
</dbReference>
<evidence type="ECO:0000313" key="4">
    <source>
        <dbReference type="Proteomes" id="UP001149090"/>
    </source>
</evidence>
<dbReference type="OrthoDB" id="5976022at2759"/>
<dbReference type="GO" id="GO:0016020">
    <property type="term" value="C:membrane"/>
    <property type="evidence" value="ECO:0007669"/>
    <property type="project" value="InterPro"/>
</dbReference>
<name>A0A9Q0LQE8_ANAIG</name>
<dbReference type="Proteomes" id="UP001149090">
    <property type="component" value="Unassembled WGS sequence"/>
</dbReference>
<reference evidence="3" key="1">
    <citation type="submission" date="2022-10" db="EMBL/GenBank/DDBJ databases">
        <title>Novel sulphate-reducing endosymbionts in the free-living metamonad Anaeramoeba.</title>
        <authorList>
            <person name="Jerlstrom-Hultqvist J."/>
            <person name="Cepicka I."/>
            <person name="Gallot-Lavallee L."/>
            <person name="Salas-Leiva D."/>
            <person name="Curtis B.A."/>
            <person name="Zahonova K."/>
            <person name="Pipaliya S."/>
            <person name="Dacks J."/>
            <person name="Roger A.J."/>
        </authorList>
    </citation>
    <scope>NUCLEOTIDE SEQUENCE</scope>
    <source>
        <strain evidence="3">BMAN</strain>
    </source>
</reference>
<dbReference type="AlphaFoldDB" id="A0A9Q0LQE8"/>
<evidence type="ECO:0000256" key="2">
    <source>
        <dbReference type="ARBA" id="ARBA00023134"/>
    </source>
</evidence>
<dbReference type="PROSITE" id="PS51421">
    <property type="entry name" value="RAS"/>
    <property type="match status" value="1"/>
</dbReference>
<dbReference type="SMART" id="SM00173">
    <property type="entry name" value="RAS"/>
    <property type="match status" value="1"/>
</dbReference>
<comment type="caution">
    <text evidence="3">The sequence shown here is derived from an EMBL/GenBank/DDBJ whole genome shotgun (WGS) entry which is preliminary data.</text>
</comment>
<dbReference type="CDD" id="cd00876">
    <property type="entry name" value="Ras"/>
    <property type="match status" value="1"/>
</dbReference>
<dbReference type="PANTHER" id="PTHR24070">
    <property type="entry name" value="RAS, DI-RAS, AND RHEB FAMILY MEMBERS OF SMALL GTPASE SUPERFAMILY"/>
    <property type="match status" value="1"/>
</dbReference>
<keyword evidence="1" id="KW-0547">Nucleotide-binding</keyword>
<gene>
    <name evidence="3" type="ORF">M0811_07335</name>
</gene>
<dbReference type="GO" id="GO:0003924">
    <property type="term" value="F:GTPase activity"/>
    <property type="evidence" value="ECO:0007669"/>
    <property type="project" value="InterPro"/>
</dbReference>
<evidence type="ECO:0000256" key="1">
    <source>
        <dbReference type="ARBA" id="ARBA00022741"/>
    </source>
</evidence>
<dbReference type="Pfam" id="PF00071">
    <property type="entry name" value="Ras"/>
    <property type="match status" value="1"/>
</dbReference>
<dbReference type="InterPro" id="IPR027417">
    <property type="entry name" value="P-loop_NTPase"/>
</dbReference>
<accession>A0A9Q0LQE8</accession>
<dbReference type="SUPFAM" id="SSF52540">
    <property type="entry name" value="P-loop containing nucleoside triphosphate hydrolases"/>
    <property type="match status" value="1"/>
</dbReference>
<dbReference type="GO" id="GO:0007165">
    <property type="term" value="P:signal transduction"/>
    <property type="evidence" value="ECO:0007669"/>
    <property type="project" value="InterPro"/>
</dbReference>
<dbReference type="InterPro" id="IPR005225">
    <property type="entry name" value="Small_GTP-bd"/>
</dbReference>
<dbReference type="OMA" id="DISDICV"/>
<keyword evidence="4" id="KW-1185">Reference proteome</keyword>
<proteinExistence type="predicted"/>
<protein>
    <submittedName>
        <fullName evidence="3">Ras di-ras and rheb family members of small gtpase superfamily</fullName>
    </submittedName>
</protein>
<dbReference type="InterPro" id="IPR001806">
    <property type="entry name" value="Small_GTPase"/>
</dbReference>
<dbReference type="PROSITE" id="PS51419">
    <property type="entry name" value="RAB"/>
    <property type="match status" value="1"/>
</dbReference>
<dbReference type="EMBL" id="JAPDFW010000065">
    <property type="protein sequence ID" value="KAJ5075365.1"/>
    <property type="molecule type" value="Genomic_DNA"/>
</dbReference>
<dbReference type="GO" id="GO:0005525">
    <property type="term" value="F:GTP binding"/>
    <property type="evidence" value="ECO:0007669"/>
    <property type="project" value="UniProtKB-KW"/>
</dbReference>
<keyword evidence="2" id="KW-0342">GTP-binding</keyword>
<organism evidence="3 4">
    <name type="scientific">Anaeramoeba ignava</name>
    <name type="common">Anaerobic marine amoeba</name>
    <dbReference type="NCBI Taxonomy" id="1746090"/>
    <lineage>
        <taxon>Eukaryota</taxon>
        <taxon>Metamonada</taxon>
        <taxon>Anaeramoebidae</taxon>
        <taxon>Anaeramoeba</taxon>
    </lineage>
</organism>
<dbReference type="InterPro" id="IPR020849">
    <property type="entry name" value="Small_GTPase_Ras-type"/>
</dbReference>
<evidence type="ECO:0000313" key="3">
    <source>
        <dbReference type="EMBL" id="KAJ5075365.1"/>
    </source>
</evidence>
<dbReference type="FunFam" id="3.40.50.300:FF:001423">
    <property type="entry name" value="Ras family GTPase"/>
    <property type="match status" value="1"/>
</dbReference>
<dbReference type="Gene3D" id="3.40.50.300">
    <property type="entry name" value="P-loop containing nucleotide triphosphate hydrolases"/>
    <property type="match status" value="1"/>
</dbReference>